<organism evidence="9 10">
    <name type="scientific">Allosphingosinicella deserti</name>
    <dbReference type="NCBI Taxonomy" id="2116704"/>
    <lineage>
        <taxon>Bacteria</taxon>
        <taxon>Pseudomonadati</taxon>
        <taxon>Pseudomonadota</taxon>
        <taxon>Alphaproteobacteria</taxon>
        <taxon>Sphingomonadales</taxon>
        <taxon>Sphingomonadaceae</taxon>
        <taxon>Allosphingosinicella</taxon>
    </lineage>
</organism>
<dbReference type="GO" id="GO:0005975">
    <property type="term" value="P:carbohydrate metabolic process"/>
    <property type="evidence" value="ECO:0007669"/>
    <property type="project" value="UniProtKB-UniRule"/>
</dbReference>
<dbReference type="GO" id="GO:0017057">
    <property type="term" value="F:6-phosphogluconolactonase activity"/>
    <property type="evidence" value="ECO:0007669"/>
    <property type="project" value="UniProtKB-UniRule"/>
</dbReference>
<evidence type="ECO:0000256" key="7">
    <source>
        <dbReference type="RuleBase" id="RU365095"/>
    </source>
</evidence>
<dbReference type="PANTHER" id="PTHR11054:SF0">
    <property type="entry name" value="6-PHOSPHOGLUCONOLACTONASE"/>
    <property type="match status" value="1"/>
</dbReference>
<comment type="similarity">
    <text evidence="4 7">Belongs to the glucosamine/galactosamine-6-phosphate isomerase family. 6-phosphogluconolactonase subfamily.</text>
</comment>
<sequence>MDEIEWWEFDSAKDMAEQVAGDIGFVIESALEAHKGARLAVPGGSTPDLIYAELLKRKDIDWTKVTLIPTDDRLVKLDDGLSNYGKLEGFFGARKADIVSLIDEAALENPQEAGRLADARLSLLQWPLDLACLGMGADGHTASIFPGPDFDAAVNGPRTRRAIGVRPDPLPDAAPVPRVTLTAPALASARTVMIVISGAEKRRVLEQALKEGPLSSYPIGRVVSAMDVPIDIYWSAE</sequence>
<dbReference type="Proteomes" id="UP000241167">
    <property type="component" value="Unassembled WGS sequence"/>
</dbReference>
<dbReference type="AlphaFoldDB" id="A0A2P7QN23"/>
<reference evidence="9 10" key="1">
    <citation type="submission" date="2018-03" db="EMBL/GenBank/DDBJ databases">
        <title>The draft genome of Sphingosinicella sp. GL-C-18.</title>
        <authorList>
            <person name="Liu L."/>
            <person name="Li L."/>
            <person name="Liang L."/>
            <person name="Zhang X."/>
            <person name="Wang T."/>
        </authorList>
    </citation>
    <scope>NUCLEOTIDE SEQUENCE [LARGE SCALE GENOMIC DNA]</scope>
    <source>
        <strain evidence="9 10">GL-C-18</strain>
    </source>
</reference>
<dbReference type="CDD" id="cd01400">
    <property type="entry name" value="6PGL"/>
    <property type="match status" value="1"/>
</dbReference>
<evidence type="ECO:0000313" key="10">
    <source>
        <dbReference type="Proteomes" id="UP000241167"/>
    </source>
</evidence>
<dbReference type="UniPathway" id="UPA00115">
    <property type="reaction ID" value="UER00409"/>
</dbReference>
<feature type="domain" description="Glucosamine/galactosamine-6-phosphate isomerase" evidence="8">
    <location>
        <begin position="11"/>
        <end position="223"/>
    </location>
</feature>
<keyword evidence="7" id="KW-0378">Hydrolase</keyword>
<dbReference type="GO" id="GO:0006098">
    <property type="term" value="P:pentose-phosphate shunt"/>
    <property type="evidence" value="ECO:0007669"/>
    <property type="project" value="UniProtKB-UniPathway"/>
</dbReference>
<dbReference type="EC" id="3.1.1.31" evidence="5 7"/>
<dbReference type="Gene3D" id="3.40.50.1360">
    <property type="match status" value="1"/>
</dbReference>
<keyword evidence="10" id="KW-1185">Reference proteome</keyword>
<dbReference type="PANTHER" id="PTHR11054">
    <property type="entry name" value="6-PHOSPHOGLUCONOLACTONASE"/>
    <property type="match status" value="1"/>
</dbReference>
<dbReference type="RefSeq" id="WP_106513260.1">
    <property type="nucleotide sequence ID" value="NZ_PXYI01000004.1"/>
</dbReference>
<evidence type="ECO:0000256" key="5">
    <source>
        <dbReference type="ARBA" id="ARBA00013198"/>
    </source>
</evidence>
<dbReference type="InterPro" id="IPR006148">
    <property type="entry name" value="Glc/Gal-6P_isomerase"/>
</dbReference>
<evidence type="ECO:0000256" key="2">
    <source>
        <dbReference type="ARBA" id="ARBA00002681"/>
    </source>
</evidence>
<evidence type="ECO:0000256" key="1">
    <source>
        <dbReference type="ARBA" id="ARBA00000832"/>
    </source>
</evidence>
<evidence type="ECO:0000256" key="6">
    <source>
        <dbReference type="ARBA" id="ARBA00020337"/>
    </source>
</evidence>
<dbReference type="EMBL" id="PXYI01000004">
    <property type="protein sequence ID" value="PSJ39360.1"/>
    <property type="molecule type" value="Genomic_DNA"/>
</dbReference>
<evidence type="ECO:0000313" key="9">
    <source>
        <dbReference type="EMBL" id="PSJ39360.1"/>
    </source>
</evidence>
<gene>
    <name evidence="7 9" type="primary">pgl</name>
    <name evidence="9" type="ORF">C7I55_12095</name>
</gene>
<proteinExistence type="inferred from homology"/>
<dbReference type="InterPro" id="IPR005900">
    <property type="entry name" value="6-phosphogluconolactonase_DevB"/>
</dbReference>
<evidence type="ECO:0000259" key="8">
    <source>
        <dbReference type="Pfam" id="PF01182"/>
    </source>
</evidence>
<comment type="function">
    <text evidence="2 7">Hydrolysis of 6-phosphogluconolactone to 6-phosphogluconate.</text>
</comment>
<dbReference type="SUPFAM" id="SSF100950">
    <property type="entry name" value="NagB/RpiA/CoA transferase-like"/>
    <property type="match status" value="1"/>
</dbReference>
<comment type="pathway">
    <text evidence="3 7">Carbohydrate degradation; pentose phosphate pathway; D-ribulose 5-phosphate from D-glucose 6-phosphate (oxidative stage): step 2/3.</text>
</comment>
<name>A0A2P7QN23_9SPHN</name>
<evidence type="ECO:0000256" key="4">
    <source>
        <dbReference type="ARBA" id="ARBA00010662"/>
    </source>
</evidence>
<dbReference type="InterPro" id="IPR037171">
    <property type="entry name" value="NagB/RpiA_transferase-like"/>
</dbReference>
<dbReference type="OrthoDB" id="9810967at2"/>
<evidence type="ECO:0000256" key="3">
    <source>
        <dbReference type="ARBA" id="ARBA00004961"/>
    </source>
</evidence>
<accession>A0A2P7QN23</accession>
<dbReference type="InterPro" id="IPR039104">
    <property type="entry name" value="6PGL"/>
</dbReference>
<comment type="caution">
    <text evidence="9">The sequence shown here is derived from an EMBL/GenBank/DDBJ whole genome shotgun (WGS) entry which is preliminary data.</text>
</comment>
<protein>
    <recommendedName>
        <fullName evidence="6 7">6-phosphogluconolactonase</fullName>
        <shortName evidence="7">6PGL</shortName>
        <ecNumber evidence="5 7">3.1.1.31</ecNumber>
    </recommendedName>
</protein>
<dbReference type="NCBIfam" id="TIGR01198">
    <property type="entry name" value="pgl"/>
    <property type="match status" value="1"/>
</dbReference>
<dbReference type="Pfam" id="PF01182">
    <property type="entry name" value="Glucosamine_iso"/>
    <property type="match status" value="1"/>
</dbReference>
<comment type="catalytic activity">
    <reaction evidence="1 7">
        <text>6-phospho-D-glucono-1,5-lactone + H2O = 6-phospho-D-gluconate + H(+)</text>
        <dbReference type="Rhea" id="RHEA:12556"/>
        <dbReference type="ChEBI" id="CHEBI:15377"/>
        <dbReference type="ChEBI" id="CHEBI:15378"/>
        <dbReference type="ChEBI" id="CHEBI:57955"/>
        <dbReference type="ChEBI" id="CHEBI:58759"/>
        <dbReference type="EC" id="3.1.1.31"/>
    </reaction>
</comment>